<dbReference type="InterPro" id="IPR020846">
    <property type="entry name" value="MFS_dom"/>
</dbReference>
<evidence type="ECO:0000256" key="6">
    <source>
        <dbReference type="SAM" id="Phobius"/>
    </source>
</evidence>
<feature type="transmembrane region" description="Helical" evidence="6">
    <location>
        <begin position="175"/>
        <end position="197"/>
    </location>
</feature>
<accession>A0A914WBI4</accession>
<feature type="transmembrane region" description="Helical" evidence="6">
    <location>
        <begin position="151"/>
        <end position="169"/>
    </location>
</feature>
<feature type="transmembrane region" description="Helical" evidence="6">
    <location>
        <begin position="418"/>
        <end position="441"/>
    </location>
</feature>
<dbReference type="CDD" id="cd17317">
    <property type="entry name" value="MFS_SLC22"/>
    <property type="match status" value="1"/>
</dbReference>
<evidence type="ECO:0000256" key="1">
    <source>
        <dbReference type="ARBA" id="ARBA00004141"/>
    </source>
</evidence>
<feature type="transmembrane region" description="Helical" evidence="6">
    <location>
        <begin position="238"/>
        <end position="256"/>
    </location>
</feature>
<feature type="transmembrane region" description="Helical" evidence="6">
    <location>
        <begin position="28"/>
        <end position="51"/>
    </location>
</feature>
<evidence type="ECO:0000256" key="5">
    <source>
        <dbReference type="SAM" id="MobiDB-lite"/>
    </source>
</evidence>
<keyword evidence="3 6" id="KW-1133">Transmembrane helix</keyword>
<dbReference type="PROSITE" id="PS50850">
    <property type="entry name" value="MFS"/>
    <property type="match status" value="1"/>
</dbReference>
<name>A0A914WBI4_9BILA</name>
<evidence type="ECO:0000256" key="3">
    <source>
        <dbReference type="ARBA" id="ARBA00022989"/>
    </source>
</evidence>
<dbReference type="Pfam" id="PF00083">
    <property type="entry name" value="Sugar_tr"/>
    <property type="match status" value="1"/>
</dbReference>
<keyword evidence="8" id="KW-1185">Reference proteome</keyword>
<protein>
    <submittedName>
        <fullName evidence="9">Major facilitator superfamily (MFS) profile domain-containing protein</fullName>
    </submittedName>
</protein>
<evidence type="ECO:0000313" key="8">
    <source>
        <dbReference type="Proteomes" id="UP000887566"/>
    </source>
</evidence>
<dbReference type="GO" id="GO:0022857">
    <property type="term" value="F:transmembrane transporter activity"/>
    <property type="evidence" value="ECO:0007669"/>
    <property type="project" value="InterPro"/>
</dbReference>
<feature type="domain" description="Major facilitator superfamily (MFS) profile" evidence="7">
    <location>
        <begin position="30"/>
        <end position="506"/>
    </location>
</feature>
<dbReference type="InterPro" id="IPR005828">
    <property type="entry name" value="MFS_sugar_transport-like"/>
</dbReference>
<dbReference type="PANTHER" id="PTHR24064">
    <property type="entry name" value="SOLUTE CARRIER FAMILY 22 MEMBER"/>
    <property type="match status" value="1"/>
</dbReference>
<organism evidence="8 9">
    <name type="scientific">Plectus sambesii</name>
    <dbReference type="NCBI Taxonomy" id="2011161"/>
    <lineage>
        <taxon>Eukaryota</taxon>
        <taxon>Metazoa</taxon>
        <taxon>Ecdysozoa</taxon>
        <taxon>Nematoda</taxon>
        <taxon>Chromadorea</taxon>
        <taxon>Plectida</taxon>
        <taxon>Plectina</taxon>
        <taxon>Plectoidea</taxon>
        <taxon>Plectidae</taxon>
        <taxon>Plectus</taxon>
    </lineage>
</organism>
<feature type="transmembrane region" description="Helical" evidence="6">
    <location>
        <begin position="120"/>
        <end position="139"/>
    </location>
</feature>
<sequence length="554" mass="60768">MGSDGAQDLSLNADKALVQLGVWGRYQLMVFILANVPWVFVSFQMMAMAFVGSTPPFSCLHQGAKLLELNRTKETWDSQCSIVVNNKTVQCGDDGSVFDFDPSFGNNIVTEWNLVCDRKLITQVASSLFFAGVLVGSLVIPSAADRYGRRWVILVSAWAMAVTGAAVSFAPNVSIFGLLRFLAGFSTAGLSLTMWVLACEVMAPTKRSYGVAGQGVFWGIGYCLTGLIAYLLPDWRSFFLVTSLSCLSLISYYWLIPESLHWYIAHGKSKEAWRWIERAAKFNGVKVNQQDCLEDKLASSHLTKRNESIFDLFRCRALLIQTAIMAYLWICNTFVYYGLSLFTTELAGDRYINYILSGAVEIPAYLILNPILNRLGRRNAIAGYHVIAGVALFALLFVPSGASRSHPHSDTDDDSMQYLATGLWLVGKFAISSSFVGIWLFGAEIFPTTVRTTGLGICNIASRTGGILAPFSSSMRLLHPLFVPALFGVCSLVAAAVTLILPETAGVKLADEIADVDYGPVLSKFLSKQPPRRSFDDQSVTSQLVKIHSSDDSQ</sequence>
<feature type="transmembrane region" description="Helical" evidence="6">
    <location>
        <begin position="481"/>
        <end position="501"/>
    </location>
</feature>
<dbReference type="Proteomes" id="UP000887566">
    <property type="component" value="Unplaced"/>
</dbReference>
<evidence type="ECO:0000256" key="2">
    <source>
        <dbReference type="ARBA" id="ARBA00022692"/>
    </source>
</evidence>
<reference evidence="9" key="1">
    <citation type="submission" date="2022-11" db="UniProtKB">
        <authorList>
            <consortium name="WormBaseParasite"/>
        </authorList>
    </citation>
    <scope>IDENTIFICATION</scope>
</reference>
<evidence type="ECO:0000256" key="4">
    <source>
        <dbReference type="ARBA" id="ARBA00023136"/>
    </source>
</evidence>
<dbReference type="AlphaFoldDB" id="A0A914WBI4"/>
<feature type="transmembrane region" description="Helical" evidence="6">
    <location>
        <begin position="209"/>
        <end position="232"/>
    </location>
</feature>
<dbReference type="InterPro" id="IPR036259">
    <property type="entry name" value="MFS_trans_sf"/>
</dbReference>
<keyword evidence="4 6" id="KW-0472">Membrane</keyword>
<proteinExistence type="predicted"/>
<feature type="transmembrane region" description="Helical" evidence="6">
    <location>
        <begin position="380"/>
        <end position="398"/>
    </location>
</feature>
<dbReference type="GO" id="GO:0016020">
    <property type="term" value="C:membrane"/>
    <property type="evidence" value="ECO:0007669"/>
    <property type="project" value="UniProtKB-SubCell"/>
</dbReference>
<dbReference type="WBParaSite" id="PSAMB.scaffold3773size16942.g22528.t1">
    <property type="protein sequence ID" value="PSAMB.scaffold3773size16942.g22528.t1"/>
    <property type="gene ID" value="PSAMB.scaffold3773size16942.g22528"/>
</dbReference>
<comment type="subcellular location">
    <subcellularLocation>
        <location evidence="1">Membrane</location>
        <topology evidence="1">Multi-pass membrane protein</topology>
    </subcellularLocation>
</comment>
<feature type="region of interest" description="Disordered" evidence="5">
    <location>
        <begin position="528"/>
        <end position="554"/>
    </location>
</feature>
<keyword evidence="2 6" id="KW-0812">Transmembrane</keyword>
<dbReference type="SUPFAM" id="SSF103473">
    <property type="entry name" value="MFS general substrate transporter"/>
    <property type="match status" value="1"/>
</dbReference>
<evidence type="ECO:0000313" key="9">
    <source>
        <dbReference type="WBParaSite" id="PSAMB.scaffold3773size16942.g22528.t1"/>
    </source>
</evidence>
<dbReference type="Gene3D" id="1.20.1250.20">
    <property type="entry name" value="MFS general substrate transporter like domains"/>
    <property type="match status" value="1"/>
</dbReference>
<evidence type="ECO:0000259" key="7">
    <source>
        <dbReference type="PROSITE" id="PS50850"/>
    </source>
</evidence>
<feature type="transmembrane region" description="Helical" evidence="6">
    <location>
        <begin position="351"/>
        <end position="368"/>
    </location>
</feature>
<feature type="transmembrane region" description="Helical" evidence="6">
    <location>
        <begin position="318"/>
        <end position="339"/>
    </location>
</feature>